<reference evidence="4" key="1">
    <citation type="submission" date="2021-01" db="EMBL/GenBank/DDBJ databases">
        <title>Lacisediminihabitans sp. nov. strain G11-30, isolated from Antarctic Soil.</title>
        <authorList>
            <person name="Li J."/>
        </authorList>
    </citation>
    <scope>NUCLEOTIDE SEQUENCE</scope>
    <source>
        <strain evidence="4">G11-30</strain>
    </source>
</reference>
<sequence>MSRTADPSRKPALLAQVLEYLLDKPLATLTFRSLAEGLSVSTYTLVYHFGTRAQLIHEIVTGITERQDVVVRAITAEQGDLQTHLANLRHSWKLSLAPRARQFQRLEFEAAMLEMREPGTQQASLAMFHRWHQVGIDALVGIGLDQDDAEIEARMITDMIYGLHYDLIVSHDEERASAAFERAIDAYEERLIALVGDTRLSA</sequence>
<dbReference type="RefSeq" id="WP_200555592.1">
    <property type="nucleotide sequence ID" value="NZ_JAEPES010000002.1"/>
</dbReference>
<dbReference type="SUPFAM" id="SSF46689">
    <property type="entry name" value="Homeodomain-like"/>
    <property type="match status" value="1"/>
</dbReference>
<dbReference type="PROSITE" id="PS50977">
    <property type="entry name" value="HTH_TETR_2"/>
    <property type="match status" value="1"/>
</dbReference>
<evidence type="ECO:0000256" key="1">
    <source>
        <dbReference type="ARBA" id="ARBA00023125"/>
    </source>
</evidence>
<evidence type="ECO:0000313" key="5">
    <source>
        <dbReference type="Proteomes" id="UP000636458"/>
    </source>
</evidence>
<dbReference type="AlphaFoldDB" id="A0A934SKV0"/>
<evidence type="ECO:0000259" key="3">
    <source>
        <dbReference type="PROSITE" id="PS50977"/>
    </source>
</evidence>
<keyword evidence="1 2" id="KW-0238">DNA-binding</keyword>
<dbReference type="EMBL" id="JAEPES010000002">
    <property type="protein sequence ID" value="MBK4347229.1"/>
    <property type="molecule type" value="Genomic_DNA"/>
</dbReference>
<dbReference type="Gene3D" id="1.10.357.10">
    <property type="entry name" value="Tetracycline Repressor, domain 2"/>
    <property type="match status" value="1"/>
</dbReference>
<dbReference type="InterPro" id="IPR009057">
    <property type="entry name" value="Homeodomain-like_sf"/>
</dbReference>
<organism evidence="4 5">
    <name type="scientific">Lacisediminihabitans changchengi</name>
    <dbReference type="NCBI Taxonomy" id="2787634"/>
    <lineage>
        <taxon>Bacteria</taxon>
        <taxon>Bacillati</taxon>
        <taxon>Actinomycetota</taxon>
        <taxon>Actinomycetes</taxon>
        <taxon>Micrococcales</taxon>
        <taxon>Microbacteriaceae</taxon>
        <taxon>Lacisediminihabitans</taxon>
    </lineage>
</organism>
<evidence type="ECO:0000313" key="4">
    <source>
        <dbReference type="EMBL" id="MBK4347229.1"/>
    </source>
</evidence>
<gene>
    <name evidence="4" type="ORF">IV501_06245</name>
</gene>
<dbReference type="GO" id="GO:0003677">
    <property type="term" value="F:DNA binding"/>
    <property type="evidence" value="ECO:0007669"/>
    <property type="project" value="UniProtKB-UniRule"/>
</dbReference>
<feature type="domain" description="HTH tetR-type" evidence="3">
    <location>
        <begin position="7"/>
        <end position="67"/>
    </location>
</feature>
<evidence type="ECO:0000256" key="2">
    <source>
        <dbReference type="PROSITE-ProRule" id="PRU00335"/>
    </source>
</evidence>
<comment type="caution">
    <text evidence="4">The sequence shown here is derived from an EMBL/GenBank/DDBJ whole genome shotgun (WGS) entry which is preliminary data.</text>
</comment>
<name>A0A934SKV0_9MICO</name>
<keyword evidence="5" id="KW-1185">Reference proteome</keyword>
<proteinExistence type="predicted"/>
<dbReference type="InterPro" id="IPR001647">
    <property type="entry name" value="HTH_TetR"/>
</dbReference>
<feature type="DNA-binding region" description="H-T-H motif" evidence="2">
    <location>
        <begin position="30"/>
        <end position="49"/>
    </location>
</feature>
<accession>A0A934SKV0</accession>
<protein>
    <submittedName>
        <fullName evidence="4">TetR/AcrR family transcriptional regulator</fullName>
    </submittedName>
</protein>
<dbReference type="Proteomes" id="UP000636458">
    <property type="component" value="Unassembled WGS sequence"/>
</dbReference>